<protein>
    <recommendedName>
        <fullName evidence="4">RING-type domain-containing protein</fullName>
    </recommendedName>
</protein>
<reference evidence="5 6" key="1">
    <citation type="submission" date="2023-08" db="EMBL/GenBank/DDBJ databases">
        <title>A Necator americanus chromosomal reference genome.</title>
        <authorList>
            <person name="Ilik V."/>
            <person name="Petrzelkova K.J."/>
            <person name="Pardy F."/>
            <person name="Fuh T."/>
            <person name="Niatou-Singa F.S."/>
            <person name="Gouil Q."/>
            <person name="Baker L."/>
            <person name="Ritchie M.E."/>
            <person name="Jex A.R."/>
            <person name="Gazzola D."/>
            <person name="Li H."/>
            <person name="Toshio Fujiwara R."/>
            <person name="Zhan B."/>
            <person name="Aroian R.V."/>
            <person name="Pafco B."/>
            <person name="Schwarz E.M."/>
        </authorList>
    </citation>
    <scope>NUCLEOTIDE SEQUENCE [LARGE SCALE GENOMIC DNA]</scope>
    <source>
        <strain evidence="5 6">Aroian</strain>
        <tissue evidence="5">Whole animal</tissue>
    </source>
</reference>
<keyword evidence="1 3" id="KW-0863">Zinc-finger</keyword>
<dbReference type="PANTHER" id="PTHR21578">
    <property type="entry name" value="PROTEIN CBG03826"/>
    <property type="match status" value="1"/>
</dbReference>
<dbReference type="InterPro" id="IPR001841">
    <property type="entry name" value="Znf_RING"/>
</dbReference>
<evidence type="ECO:0000313" key="6">
    <source>
        <dbReference type="Proteomes" id="UP001303046"/>
    </source>
</evidence>
<dbReference type="Gene3D" id="3.30.40.10">
    <property type="entry name" value="Zinc/RING finger domain, C3HC4 (zinc finger)"/>
    <property type="match status" value="1"/>
</dbReference>
<evidence type="ECO:0000259" key="4">
    <source>
        <dbReference type="PROSITE" id="PS50089"/>
    </source>
</evidence>
<organism evidence="5 6">
    <name type="scientific">Necator americanus</name>
    <name type="common">Human hookworm</name>
    <dbReference type="NCBI Taxonomy" id="51031"/>
    <lineage>
        <taxon>Eukaryota</taxon>
        <taxon>Metazoa</taxon>
        <taxon>Ecdysozoa</taxon>
        <taxon>Nematoda</taxon>
        <taxon>Chromadorea</taxon>
        <taxon>Rhabditida</taxon>
        <taxon>Rhabditina</taxon>
        <taxon>Rhabditomorpha</taxon>
        <taxon>Strongyloidea</taxon>
        <taxon>Ancylostomatidae</taxon>
        <taxon>Bunostominae</taxon>
        <taxon>Necator</taxon>
    </lineage>
</organism>
<gene>
    <name evidence="5" type="primary">Necator_chrI.g618</name>
    <name evidence="5" type="ORF">RB195_004496</name>
</gene>
<keyword evidence="6" id="KW-1185">Reference proteome</keyword>
<evidence type="ECO:0000313" key="5">
    <source>
        <dbReference type="EMBL" id="KAK6726207.1"/>
    </source>
</evidence>
<dbReference type="EMBL" id="JAVFWL010000001">
    <property type="protein sequence ID" value="KAK6726207.1"/>
    <property type="molecule type" value="Genomic_DNA"/>
</dbReference>
<feature type="domain" description="RING-type" evidence="4">
    <location>
        <begin position="213"/>
        <end position="273"/>
    </location>
</feature>
<evidence type="ECO:0000256" key="3">
    <source>
        <dbReference type="PROSITE-ProRule" id="PRU00175"/>
    </source>
</evidence>
<keyword evidence="1 3" id="KW-0479">Metal-binding</keyword>
<name>A0ABR1BLQ7_NECAM</name>
<accession>A0ABR1BLQ7</accession>
<proteinExistence type="predicted"/>
<sequence>MDRYPGGDENIPHILNGTVSNLPNMKCTLICFEEEPMNPVGCIYCKQLAGCHNDCARSGALESAAGRQSRRPKIGASKGSTSIITATFYRTASSAAAYAAVSSFTADSYCIFFGNDQAFRTERDMGIGSVKMPPPFAVEMSVVFNNRVVGMKVELVSREMICGPPNIFKKSWDSCCFYELKRFWFSQPRLSFEIGSSKKSKTKQRKSAEWGSCAICLDDEPVDPVGCVYCRQLVGCRSCANRWYNAGHLLPSPRERSTVNRPPTNNERCPLCRHEWSVHPEVKEMHRLKNSQDQKKNKKNK</sequence>
<evidence type="ECO:0000256" key="2">
    <source>
        <dbReference type="ARBA" id="ARBA00022833"/>
    </source>
</evidence>
<dbReference type="Proteomes" id="UP001303046">
    <property type="component" value="Unassembled WGS sequence"/>
</dbReference>
<evidence type="ECO:0000256" key="1">
    <source>
        <dbReference type="ARBA" id="ARBA00022771"/>
    </source>
</evidence>
<dbReference type="PANTHER" id="PTHR21578:SF9">
    <property type="entry name" value="RING-TYPE DOMAIN-CONTAINING PROTEIN"/>
    <property type="match status" value="1"/>
</dbReference>
<dbReference type="PROSITE" id="PS50089">
    <property type="entry name" value="ZF_RING_2"/>
    <property type="match status" value="1"/>
</dbReference>
<keyword evidence="2" id="KW-0862">Zinc</keyword>
<comment type="caution">
    <text evidence="5">The sequence shown here is derived from an EMBL/GenBank/DDBJ whole genome shotgun (WGS) entry which is preliminary data.</text>
</comment>
<dbReference type="InterPro" id="IPR013083">
    <property type="entry name" value="Znf_RING/FYVE/PHD"/>
</dbReference>